<dbReference type="FunFam" id="1.25.40.630:FF:000001">
    <property type="entry name" value="Cleavage stimulation factor subunit 2"/>
    <property type="match status" value="1"/>
</dbReference>
<organism evidence="6 7">
    <name type="scientific">Meloidogyne hapla</name>
    <name type="common">Root-knot nematode worm</name>
    <dbReference type="NCBI Taxonomy" id="6305"/>
    <lineage>
        <taxon>Eukaryota</taxon>
        <taxon>Metazoa</taxon>
        <taxon>Ecdysozoa</taxon>
        <taxon>Nematoda</taxon>
        <taxon>Chromadorea</taxon>
        <taxon>Rhabditida</taxon>
        <taxon>Tylenchina</taxon>
        <taxon>Tylenchomorpha</taxon>
        <taxon>Tylenchoidea</taxon>
        <taxon>Meloidogynidae</taxon>
        <taxon>Meloidogyninae</taxon>
        <taxon>Meloidogyne</taxon>
    </lineage>
</organism>
<feature type="region of interest" description="Disordered" evidence="4">
    <location>
        <begin position="216"/>
        <end position="319"/>
    </location>
</feature>
<keyword evidence="2" id="KW-0539">Nucleus</keyword>
<evidence type="ECO:0000313" key="6">
    <source>
        <dbReference type="Proteomes" id="UP000095281"/>
    </source>
</evidence>
<dbReference type="Pfam" id="PF00076">
    <property type="entry name" value="RRM_1"/>
    <property type="match status" value="1"/>
</dbReference>
<dbReference type="PANTHER" id="PTHR45735:SF2">
    <property type="entry name" value="CLEAVAGE STIMULATION FACTOR SUBUNIT 2"/>
    <property type="match status" value="1"/>
</dbReference>
<keyword evidence="3" id="KW-0694">RNA-binding</keyword>
<dbReference type="Pfam" id="PF14327">
    <property type="entry name" value="CSTF2_hinge"/>
    <property type="match status" value="1"/>
</dbReference>
<feature type="compositionally biased region" description="Low complexity" evidence="4">
    <location>
        <begin position="290"/>
        <end position="317"/>
    </location>
</feature>
<dbReference type="CDD" id="cd12398">
    <property type="entry name" value="RRM_CSTF2_RNA15_like"/>
    <property type="match status" value="1"/>
</dbReference>
<dbReference type="AlphaFoldDB" id="A0A1I8BT69"/>
<dbReference type="PANTHER" id="PTHR45735">
    <property type="entry name" value="CLEAVAGE STIMULATION FACTOR SUBUNIT 2"/>
    <property type="match status" value="1"/>
</dbReference>
<dbReference type="OMA" id="CEPEDAP"/>
<feature type="compositionally biased region" description="Low complexity" evidence="4">
    <location>
        <begin position="101"/>
        <end position="113"/>
    </location>
</feature>
<protein>
    <submittedName>
        <fullName evidence="7">RRM domain-containing protein</fullName>
    </submittedName>
</protein>
<evidence type="ECO:0000256" key="3">
    <source>
        <dbReference type="PROSITE-ProRule" id="PRU00176"/>
    </source>
</evidence>
<proteinExistence type="predicted"/>
<dbReference type="InterPro" id="IPR035979">
    <property type="entry name" value="RBD_domain_sf"/>
</dbReference>
<evidence type="ECO:0000313" key="7">
    <source>
        <dbReference type="WBParaSite" id="MhA1_Contig496.frz3.gene2"/>
    </source>
</evidence>
<dbReference type="PROSITE" id="PS50102">
    <property type="entry name" value="RRM"/>
    <property type="match status" value="1"/>
</dbReference>
<dbReference type="InterPro" id="IPR038192">
    <property type="entry name" value="CSTF_C_sf"/>
</dbReference>
<dbReference type="Gene3D" id="3.30.70.330">
    <property type="match status" value="1"/>
</dbReference>
<dbReference type="GO" id="GO:0031124">
    <property type="term" value="P:mRNA 3'-end processing"/>
    <property type="evidence" value="ECO:0007669"/>
    <property type="project" value="InterPro"/>
</dbReference>
<dbReference type="GO" id="GO:0003729">
    <property type="term" value="F:mRNA binding"/>
    <property type="evidence" value="ECO:0007669"/>
    <property type="project" value="TreeGrafter"/>
</dbReference>
<dbReference type="WBParaSite" id="MhA1_Contig496.frz3.gene2">
    <property type="protein sequence ID" value="MhA1_Contig496.frz3.gene2"/>
    <property type="gene ID" value="MhA1_Contig496.frz3.gene2"/>
</dbReference>
<dbReference type="InterPro" id="IPR025742">
    <property type="entry name" value="CSTF2_hinge"/>
</dbReference>
<dbReference type="Proteomes" id="UP000095281">
    <property type="component" value="Unplaced"/>
</dbReference>
<dbReference type="SUPFAM" id="SSF54928">
    <property type="entry name" value="RNA-binding domain, RBD"/>
    <property type="match status" value="1"/>
</dbReference>
<dbReference type="InterPro" id="IPR012677">
    <property type="entry name" value="Nucleotide-bd_a/b_plait_sf"/>
</dbReference>
<dbReference type="SMART" id="SM00360">
    <property type="entry name" value="RRM"/>
    <property type="match status" value="1"/>
</dbReference>
<feature type="compositionally biased region" description="Low complexity" evidence="4">
    <location>
        <begin position="216"/>
        <end position="247"/>
    </location>
</feature>
<sequence>MQSQQQKGGMIPADRSARSIFVGNISYDVSEEEIKKILSACGQIIGFRLMYDRDTGRPKGFGFCEFTDVQHAEAAIRNFNGYELHGRQLRVDSATGNESEQQQQQQMQQFQIPTNPPQPVLPTPEENPYGPEPEPGKAPEAIARTVASMPPEKMFELMRSMKETVNNNPQMARQLLIENPQLAYALLQAQVVMRVVDPKVAYSMLHREQAQALSSSAGVSAALQHSQHPQFQGQPSQQFQPQNLPPQFNMPPPPVIAASGQFHPFSPQNAMGMPPAVMQQQTHPGFPLKQQQPVQQMQPQIQHTQPSQQIPQPVQSQDNLDEEQQAQMLVRVLQLTDEQIRMLPPTERAQVIELRNQLRNAGASA</sequence>
<evidence type="ECO:0000256" key="4">
    <source>
        <dbReference type="SAM" id="MobiDB-lite"/>
    </source>
</evidence>
<accession>A0A1I8BT69</accession>
<dbReference type="Gene3D" id="1.10.20.70">
    <property type="entry name" value="Transcription termination and cleavage factor, C-terminal domain"/>
    <property type="match status" value="1"/>
</dbReference>
<evidence type="ECO:0000256" key="2">
    <source>
        <dbReference type="ARBA" id="ARBA00023242"/>
    </source>
</evidence>
<keyword evidence="6" id="KW-1185">Reference proteome</keyword>
<evidence type="ECO:0000256" key="1">
    <source>
        <dbReference type="ARBA" id="ARBA00004123"/>
    </source>
</evidence>
<dbReference type="InterPro" id="IPR000504">
    <property type="entry name" value="RRM_dom"/>
</dbReference>
<dbReference type="InterPro" id="IPR026896">
    <property type="entry name" value="CSTF_C"/>
</dbReference>
<name>A0A1I8BT69_MELHA</name>
<dbReference type="Gene3D" id="1.25.40.630">
    <property type="match status" value="1"/>
</dbReference>
<dbReference type="Pfam" id="PF14304">
    <property type="entry name" value="CSTF_C"/>
    <property type="match status" value="1"/>
</dbReference>
<evidence type="ECO:0000259" key="5">
    <source>
        <dbReference type="PROSITE" id="PS50102"/>
    </source>
</evidence>
<feature type="region of interest" description="Disordered" evidence="4">
    <location>
        <begin position="93"/>
        <end position="138"/>
    </location>
</feature>
<comment type="subcellular location">
    <subcellularLocation>
        <location evidence="1">Nucleus</location>
    </subcellularLocation>
</comment>
<dbReference type="GO" id="GO:0005847">
    <property type="term" value="C:mRNA cleavage and polyadenylation specificity factor complex"/>
    <property type="evidence" value="ECO:0007669"/>
    <property type="project" value="TreeGrafter"/>
</dbReference>
<feature type="domain" description="RRM" evidence="5">
    <location>
        <begin position="18"/>
        <end position="96"/>
    </location>
</feature>
<reference evidence="7" key="1">
    <citation type="submission" date="2016-11" db="UniProtKB">
        <authorList>
            <consortium name="WormBaseParasite"/>
        </authorList>
    </citation>
    <scope>IDENTIFICATION</scope>
</reference>